<feature type="non-terminal residue" evidence="2">
    <location>
        <position position="70"/>
    </location>
</feature>
<proteinExistence type="predicted"/>
<organism evidence="2 3">
    <name type="scientific">Porites evermanni</name>
    <dbReference type="NCBI Taxonomy" id="104178"/>
    <lineage>
        <taxon>Eukaryota</taxon>
        <taxon>Metazoa</taxon>
        <taxon>Cnidaria</taxon>
        <taxon>Anthozoa</taxon>
        <taxon>Hexacorallia</taxon>
        <taxon>Scleractinia</taxon>
        <taxon>Fungiina</taxon>
        <taxon>Poritidae</taxon>
        <taxon>Porites</taxon>
    </lineage>
</organism>
<accession>A0ABN8MB41</accession>
<feature type="compositionally biased region" description="Polar residues" evidence="1">
    <location>
        <begin position="42"/>
        <end position="56"/>
    </location>
</feature>
<protein>
    <submittedName>
        <fullName evidence="2">Uncharacterized protein</fullName>
    </submittedName>
</protein>
<evidence type="ECO:0000313" key="3">
    <source>
        <dbReference type="Proteomes" id="UP001159427"/>
    </source>
</evidence>
<gene>
    <name evidence="2" type="ORF">PEVE_00030102</name>
</gene>
<sequence length="70" mass="7579">MDQITVNHDVYNSSQVSENEVSNTGACVNKVSKITALCSRSLGDQNSTTFHQTSTEGKVGENQGDNQEMN</sequence>
<name>A0ABN8MB41_9CNID</name>
<evidence type="ECO:0000256" key="1">
    <source>
        <dbReference type="SAM" id="MobiDB-lite"/>
    </source>
</evidence>
<reference evidence="2 3" key="1">
    <citation type="submission" date="2022-05" db="EMBL/GenBank/DDBJ databases">
        <authorList>
            <consortium name="Genoscope - CEA"/>
            <person name="William W."/>
        </authorList>
    </citation>
    <scope>NUCLEOTIDE SEQUENCE [LARGE SCALE GENOMIC DNA]</scope>
</reference>
<evidence type="ECO:0000313" key="2">
    <source>
        <dbReference type="EMBL" id="CAH3026867.1"/>
    </source>
</evidence>
<dbReference type="EMBL" id="CALNXI010000424">
    <property type="protein sequence ID" value="CAH3026867.1"/>
    <property type="molecule type" value="Genomic_DNA"/>
</dbReference>
<keyword evidence="3" id="KW-1185">Reference proteome</keyword>
<feature type="region of interest" description="Disordered" evidence="1">
    <location>
        <begin position="42"/>
        <end position="70"/>
    </location>
</feature>
<comment type="caution">
    <text evidence="2">The sequence shown here is derived from an EMBL/GenBank/DDBJ whole genome shotgun (WGS) entry which is preliminary data.</text>
</comment>
<dbReference type="Proteomes" id="UP001159427">
    <property type="component" value="Unassembled WGS sequence"/>
</dbReference>